<sequence>MAKTIIGIGASRITSGKLNQRSATAEFTHGLTKLTDSTPNAASHPALRDQRAARTCSSPSVLSTNQAPPIYT</sequence>
<dbReference type="AlphaFoldDB" id="A0A655X2Z4"/>
<organism evidence="3 5">
    <name type="scientific">Vibrio cholerae</name>
    <dbReference type="NCBI Taxonomy" id="666"/>
    <lineage>
        <taxon>Bacteria</taxon>
        <taxon>Pseudomonadati</taxon>
        <taxon>Pseudomonadota</taxon>
        <taxon>Gammaproteobacteria</taxon>
        <taxon>Vibrionales</taxon>
        <taxon>Vibrionaceae</taxon>
        <taxon>Vibrio</taxon>
    </lineage>
</organism>
<dbReference type="Proteomes" id="UP000044806">
    <property type="component" value="Unassembled WGS sequence"/>
</dbReference>
<protein>
    <submittedName>
        <fullName evidence="3">Uncharacterized protein</fullName>
    </submittedName>
</protein>
<gene>
    <name evidence="2" type="ORF">ERS013165_02165</name>
    <name evidence="3" type="ORF">ERS013201_01621</name>
</gene>
<evidence type="ECO:0000313" key="2">
    <source>
        <dbReference type="EMBL" id="CSA68259.1"/>
    </source>
</evidence>
<dbReference type="Proteomes" id="UP000046067">
    <property type="component" value="Unassembled WGS sequence"/>
</dbReference>
<reference evidence="4 5" key="1">
    <citation type="submission" date="2015-07" db="EMBL/GenBank/DDBJ databases">
        <authorList>
            <consortium name="Pathogen Informatics"/>
        </authorList>
    </citation>
    <scope>NUCLEOTIDE SEQUENCE [LARGE SCALE GENOMIC DNA]</scope>
    <source>
        <strain evidence="3 5">A325</strain>
        <strain evidence="2 4">A51</strain>
    </source>
</reference>
<proteinExistence type="predicted"/>
<feature type="region of interest" description="Disordered" evidence="1">
    <location>
        <begin position="30"/>
        <end position="72"/>
    </location>
</feature>
<evidence type="ECO:0000313" key="5">
    <source>
        <dbReference type="Proteomes" id="UP000046067"/>
    </source>
</evidence>
<feature type="compositionally biased region" description="Polar residues" evidence="1">
    <location>
        <begin position="55"/>
        <end position="72"/>
    </location>
</feature>
<name>A0A655X2Z4_VIBCL</name>
<dbReference type="EMBL" id="CWOW01000010">
    <property type="protein sequence ID" value="CSA68259.1"/>
    <property type="molecule type" value="Genomic_DNA"/>
</dbReference>
<evidence type="ECO:0000256" key="1">
    <source>
        <dbReference type="SAM" id="MobiDB-lite"/>
    </source>
</evidence>
<accession>A0A655X2Z4</accession>
<dbReference type="EMBL" id="CWQJ01000008">
    <property type="protein sequence ID" value="CSC03857.1"/>
    <property type="molecule type" value="Genomic_DNA"/>
</dbReference>
<evidence type="ECO:0000313" key="4">
    <source>
        <dbReference type="Proteomes" id="UP000044806"/>
    </source>
</evidence>
<evidence type="ECO:0000313" key="3">
    <source>
        <dbReference type="EMBL" id="CSC03857.1"/>
    </source>
</evidence>